<evidence type="ECO:0000313" key="4">
    <source>
        <dbReference type="EMBL" id="KAG0143609.1"/>
    </source>
</evidence>
<feature type="compositionally biased region" description="Basic and acidic residues" evidence="1">
    <location>
        <begin position="92"/>
        <end position="110"/>
    </location>
</feature>
<feature type="signal peptide" evidence="2">
    <location>
        <begin position="1"/>
        <end position="29"/>
    </location>
</feature>
<dbReference type="OrthoDB" id="2497877at2759"/>
<dbReference type="PANTHER" id="PTHR33339:SF1">
    <property type="entry name" value="LYSM DOMAIN-CONTAINING PROTEIN"/>
    <property type="match status" value="1"/>
</dbReference>
<organism evidence="4 5">
    <name type="scientific">Cronartium quercuum f. sp. fusiforme G11</name>
    <dbReference type="NCBI Taxonomy" id="708437"/>
    <lineage>
        <taxon>Eukaryota</taxon>
        <taxon>Fungi</taxon>
        <taxon>Dikarya</taxon>
        <taxon>Basidiomycota</taxon>
        <taxon>Pucciniomycotina</taxon>
        <taxon>Pucciniomycetes</taxon>
        <taxon>Pucciniales</taxon>
        <taxon>Coleosporiaceae</taxon>
        <taxon>Cronartium</taxon>
    </lineage>
</organism>
<feature type="compositionally biased region" description="Polar residues" evidence="1">
    <location>
        <begin position="65"/>
        <end position="75"/>
    </location>
</feature>
<feature type="region of interest" description="Disordered" evidence="1">
    <location>
        <begin position="441"/>
        <end position="528"/>
    </location>
</feature>
<feature type="compositionally biased region" description="Low complexity" evidence="1">
    <location>
        <begin position="76"/>
        <end position="91"/>
    </location>
</feature>
<dbReference type="AlphaFoldDB" id="A0A9P6NCJ3"/>
<dbReference type="Pfam" id="PF25278">
    <property type="entry name" value="DUF7872"/>
    <property type="match status" value="1"/>
</dbReference>
<name>A0A9P6NCJ3_9BASI</name>
<keyword evidence="5" id="KW-1185">Reference proteome</keyword>
<feature type="compositionally biased region" description="Basic and acidic residues" evidence="1">
    <location>
        <begin position="151"/>
        <end position="168"/>
    </location>
</feature>
<feature type="region of interest" description="Disordered" evidence="1">
    <location>
        <begin position="33"/>
        <end position="202"/>
    </location>
</feature>
<evidence type="ECO:0000256" key="1">
    <source>
        <dbReference type="SAM" id="MobiDB-lite"/>
    </source>
</evidence>
<proteinExistence type="predicted"/>
<dbReference type="Proteomes" id="UP000886653">
    <property type="component" value="Unassembled WGS sequence"/>
</dbReference>
<feature type="compositionally biased region" description="Basic and acidic residues" evidence="1">
    <location>
        <begin position="461"/>
        <end position="470"/>
    </location>
</feature>
<accession>A0A9P6NCJ3</accession>
<feature type="compositionally biased region" description="Basic and acidic residues" evidence="1">
    <location>
        <begin position="54"/>
        <end position="64"/>
    </location>
</feature>
<protein>
    <recommendedName>
        <fullName evidence="3">DUF7872 domain-containing protein</fullName>
    </recommendedName>
</protein>
<feature type="compositionally biased region" description="Basic and acidic residues" evidence="1">
    <location>
        <begin position="116"/>
        <end position="145"/>
    </location>
</feature>
<gene>
    <name evidence="4" type="ORF">CROQUDRAFT_717099</name>
</gene>
<sequence length="705" mass="76322">MSQIKLSKSIRVISIIIIICLISLNVVSAGENTDEDIGTDIKPNEPTKTTPESIEVKNESESTDSKNTLDPSSDNGSTDAKTTGKGTGSKTPEPEKESSTTEPATAKENEPSTDTKTTDPETKSKTPESEKESSITEPTSTKEVESSSDTKTNDKGTESTTLESEKESLQLSSADSSEKESKNLTTSKSSASGLDLESDPCGKSGTFNLTPEFWQEQKVDEYMESKIELKNMTITQYAASLGMPNFLPGIGFPALAGQMCYPAVGKDYLIIYSIEKWNTFMNTLYTSVESTTLMLMDLSAGIVVDFIPPGGGVDKEIMGYGIATIVCAIVGFATGPLAPIAYAAGLGGLMAKHVTDTAKMGAAVVQGTKAQRQAYVAARQASQAGNMAKVNAAMKAGDTNQLKSMVYGGKNLVANSEKFPLFKVNPGKMAKINKMLGYSANTRRPKEVKQAHKAGIQAAKLSEKTEEAGKASKASEQVGTASKSTKATDEGAQAAEGAEKASKRKRTRRTLVELTDSKSKRDLQKRDHKFEKRGIPNVYTYTKWSFLCTHIANLRNQLQQFVTMSVSLTLEAPIWSQQGIAPQIQGGAMLIPNPSWGELEIRHKRLGIIAILSELFVALEMIGLIGAEHCDGESVTEFQGDSGPLNECDEKGVSWSIVNVKPEGQYEKVIHNARFLKKKYNYGTKDLVKRAWDCQRKYGPYGNNT</sequence>
<dbReference type="PANTHER" id="PTHR33339">
    <property type="entry name" value="LYSM DOMAIN-CONTAINING PROTEIN"/>
    <property type="match status" value="1"/>
</dbReference>
<feature type="chain" id="PRO_5040401391" description="DUF7872 domain-containing protein" evidence="2">
    <location>
        <begin position="30"/>
        <end position="705"/>
    </location>
</feature>
<feature type="compositionally biased region" description="Polar residues" evidence="1">
    <location>
        <begin position="183"/>
        <end position="192"/>
    </location>
</feature>
<feature type="compositionally biased region" description="Basic and acidic residues" evidence="1">
    <location>
        <begin position="515"/>
        <end position="528"/>
    </location>
</feature>
<feature type="compositionally biased region" description="Polar residues" evidence="1">
    <location>
        <begin position="474"/>
        <end position="485"/>
    </location>
</feature>
<dbReference type="InterPro" id="IPR057194">
    <property type="entry name" value="DUF7872"/>
</dbReference>
<keyword evidence="2" id="KW-0732">Signal</keyword>
<evidence type="ECO:0000256" key="2">
    <source>
        <dbReference type="SAM" id="SignalP"/>
    </source>
</evidence>
<reference evidence="4" key="1">
    <citation type="submission" date="2013-11" db="EMBL/GenBank/DDBJ databases">
        <title>Genome sequence of the fusiform rust pathogen reveals effectors for host alternation and coevolution with pine.</title>
        <authorList>
            <consortium name="DOE Joint Genome Institute"/>
            <person name="Smith K."/>
            <person name="Pendleton A."/>
            <person name="Kubisiak T."/>
            <person name="Anderson C."/>
            <person name="Salamov A."/>
            <person name="Aerts A."/>
            <person name="Riley R."/>
            <person name="Clum A."/>
            <person name="Lindquist E."/>
            <person name="Ence D."/>
            <person name="Campbell M."/>
            <person name="Kronenberg Z."/>
            <person name="Feau N."/>
            <person name="Dhillon B."/>
            <person name="Hamelin R."/>
            <person name="Burleigh J."/>
            <person name="Smith J."/>
            <person name="Yandell M."/>
            <person name="Nelson C."/>
            <person name="Grigoriev I."/>
            <person name="Davis J."/>
        </authorList>
    </citation>
    <scope>NUCLEOTIDE SEQUENCE</scope>
    <source>
        <strain evidence="4">G11</strain>
    </source>
</reference>
<evidence type="ECO:0000313" key="5">
    <source>
        <dbReference type="Proteomes" id="UP000886653"/>
    </source>
</evidence>
<comment type="caution">
    <text evidence="4">The sequence shown here is derived from an EMBL/GenBank/DDBJ whole genome shotgun (WGS) entry which is preliminary data.</text>
</comment>
<feature type="domain" description="DUF7872" evidence="3">
    <location>
        <begin position="536"/>
        <end position="702"/>
    </location>
</feature>
<dbReference type="EMBL" id="MU167315">
    <property type="protein sequence ID" value="KAG0143609.1"/>
    <property type="molecule type" value="Genomic_DNA"/>
</dbReference>
<evidence type="ECO:0000259" key="3">
    <source>
        <dbReference type="Pfam" id="PF25278"/>
    </source>
</evidence>